<dbReference type="EMBL" id="LK932551">
    <property type="protein sequence ID" value="CDS90516.1"/>
    <property type="molecule type" value="Genomic_DNA"/>
</dbReference>
<protein>
    <submittedName>
        <fullName evidence="1">Uncharacterized protein</fullName>
    </submittedName>
</protein>
<reference evidence="1" key="1">
    <citation type="submission" date="2014-07" db="EMBL/GenBank/DDBJ databases">
        <authorList>
            <person name="Monot Marc"/>
        </authorList>
    </citation>
    <scope>NUCLEOTIDE SEQUENCE</scope>
    <source>
        <strain evidence="2">7032989</strain>
    </source>
</reference>
<dbReference type="AlphaFoldDB" id="A0A031WJI8"/>
<organism evidence="1">
    <name type="scientific">Clostridioides difficile</name>
    <name type="common">Peptoclostridium difficile</name>
    <dbReference type="NCBI Taxonomy" id="1496"/>
    <lineage>
        <taxon>Bacteria</taxon>
        <taxon>Bacillati</taxon>
        <taxon>Bacillota</taxon>
        <taxon>Clostridia</taxon>
        <taxon>Peptostreptococcales</taxon>
        <taxon>Peptostreptococcaceae</taxon>
        <taxon>Clostridioides</taxon>
    </lineage>
</organism>
<dbReference type="EMBL" id="LK933338">
    <property type="protein sequence ID" value="CDT68574.1"/>
    <property type="molecule type" value="Genomic_DNA"/>
</dbReference>
<name>A0A031WJI8_CLODI</name>
<accession>A0A031WJI8</accession>
<proteinExistence type="predicted"/>
<evidence type="ECO:0000313" key="1">
    <source>
        <dbReference type="EMBL" id="CDS90516.1"/>
    </source>
</evidence>
<sequence length="65" mass="7473">MKISFESVVNNVNNETELILSKEELQIAKRILNTLNENEQSILSSKDILDFCKEALKYNLVPTFV</sequence>
<evidence type="ECO:0000313" key="2">
    <source>
        <dbReference type="EMBL" id="CDT68574.1"/>
    </source>
</evidence>
<dbReference type="RefSeq" id="WP_021361265.1">
    <property type="nucleotide sequence ID" value="NZ_BINA01000073.1"/>
</dbReference>
<dbReference type="PATRIC" id="fig|1496.1373.peg.2412"/>
<gene>
    <name evidence="2" type="ORF">BN1095_640021</name>
    <name evidence="1" type="ORF">BN1096_940002</name>
</gene>